<dbReference type="Pfam" id="PF07705">
    <property type="entry name" value="CARDB"/>
    <property type="match status" value="1"/>
</dbReference>
<accession>A0ABT4H7N0</accession>
<evidence type="ECO:0000259" key="2">
    <source>
        <dbReference type="Pfam" id="PF07705"/>
    </source>
</evidence>
<feature type="signal peptide" evidence="1">
    <location>
        <begin position="1"/>
        <end position="25"/>
    </location>
</feature>
<dbReference type="RefSeq" id="WP_262866921.1">
    <property type="nucleotide sequence ID" value="NZ_JAMDLX010000076.1"/>
</dbReference>
<keyword evidence="1" id="KW-0732">Signal</keyword>
<evidence type="ECO:0000313" key="4">
    <source>
        <dbReference type="Proteomes" id="UP001527181"/>
    </source>
</evidence>
<dbReference type="InterPro" id="IPR011635">
    <property type="entry name" value="CARDB"/>
</dbReference>
<feature type="chain" id="PRO_5045996865" description="CARDB domain-containing protein" evidence="1">
    <location>
        <begin position="26"/>
        <end position="811"/>
    </location>
</feature>
<organism evidence="3 4">
    <name type="scientific">Paenibacillus alvei</name>
    <name type="common">Bacillus alvei</name>
    <dbReference type="NCBI Taxonomy" id="44250"/>
    <lineage>
        <taxon>Bacteria</taxon>
        <taxon>Bacillati</taxon>
        <taxon>Bacillota</taxon>
        <taxon>Bacilli</taxon>
        <taxon>Bacillales</taxon>
        <taxon>Paenibacillaceae</taxon>
        <taxon>Paenibacillus</taxon>
    </lineage>
</organism>
<evidence type="ECO:0000256" key="1">
    <source>
        <dbReference type="SAM" id="SignalP"/>
    </source>
</evidence>
<keyword evidence="4" id="KW-1185">Reference proteome</keyword>
<gene>
    <name evidence="3" type="ORF">M5X12_30910</name>
</gene>
<evidence type="ECO:0000313" key="3">
    <source>
        <dbReference type="EMBL" id="MCY9764909.1"/>
    </source>
</evidence>
<reference evidence="3 4" key="1">
    <citation type="submission" date="2022-05" db="EMBL/GenBank/DDBJ databases">
        <title>Genome Sequencing of Bee-Associated Microbes.</title>
        <authorList>
            <person name="Dunlap C."/>
        </authorList>
    </citation>
    <scope>NUCLEOTIDE SEQUENCE [LARGE SCALE GENOMIC DNA]</scope>
    <source>
        <strain evidence="3 4">NRRL B-04010</strain>
    </source>
</reference>
<sequence>MRKAVCVLLTILLTMSIIPVHPVLANSSKPMTSKHAGLNYGDQGLSLKGFIPAFMMNAERPWELARWTGIFNFDDGQSSTIQNYDVFNIKKRFEDDHFDKENGFGLVFKSKSALSELFEAIYSPYKGKLESRQWEHLRKHFSSSADDPSLQRGHEFFYTVDGMEFLRTGGIVQRLGIAYEKANKVSESERQAIYKRVPFPELSVKTVGSKLVIDYAGSGFTSREIRVVAVKKGGWLGDNREAKLAAIRTDMVGTYKPKKSVEIESNQVAYLLGVAKDAEIEVIIDDGYGYTVIQKVKLTGNLEVSKSDFVPTELKLTDGGQLWMKFRYDADAPIGRDLIQNKDGVPMLAKVKIGGALTAEFELPMMYQELPETLKPGSTYNVMLGKIDLGTKPGKYYIKATGIVNNPDHPKRALEIPDEAYKNNSINGEWNREVKAVEHDLIAISVKANPNQIQPNQKTTITADVKNLGPSAQSGVRIRFYLDGNQIHEVKKDMPANKTIQVGGFQQQITKSGVHSISVHVDPLGESLDKDRSNNIATTGCTVTVGGNGGNGGNGGGGQCVNKTNENGKWSVTYHLITGYPTKSRTVTWTDSNGKKHSSSESYTDYSDPIWETRTVQYQENLKIDAKVNTKQGIETDPKRPKDSDIESRGSWEIIPYAKENHLDPEEITRAGYGFELKVTTSYSTDWETKVPSGYDNTAKPFGTQYKGAQTATARIYDSNNKFITTVTLEKTSDNGKQATFELPYVSHKDSVTGKTLKFRKYFTDYKAPDGKYRIEIESGPAGATGITVCKTVYVRIYGSMYDDVQNLRTG</sequence>
<name>A0ABT4H7N0_PAEAL</name>
<proteinExistence type="predicted"/>
<comment type="caution">
    <text evidence="3">The sequence shown here is derived from an EMBL/GenBank/DDBJ whole genome shotgun (WGS) entry which is preliminary data.</text>
</comment>
<dbReference type="EMBL" id="JAMDNP010000134">
    <property type="protein sequence ID" value="MCY9764909.1"/>
    <property type="molecule type" value="Genomic_DNA"/>
</dbReference>
<dbReference type="Gene3D" id="2.60.40.10">
    <property type="entry name" value="Immunoglobulins"/>
    <property type="match status" value="1"/>
</dbReference>
<feature type="domain" description="CARDB" evidence="2">
    <location>
        <begin position="440"/>
        <end position="538"/>
    </location>
</feature>
<dbReference type="InterPro" id="IPR013783">
    <property type="entry name" value="Ig-like_fold"/>
</dbReference>
<dbReference type="GeneID" id="94492193"/>
<dbReference type="Proteomes" id="UP001527181">
    <property type="component" value="Unassembled WGS sequence"/>
</dbReference>
<protein>
    <recommendedName>
        <fullName evidence="2">CARDB domain-containing protein</fullName>
    </recommendedName>
</protein>